<comment type="caution">
    <text evidence="1">The sequence shown here is derived from an EMBL/GenBank/DDBJ whole genome shotgun (WGS) entry which is preliminary data.</text>
</comment>
<accession>A0ABQ0YI64</accession>
<evidence type="ECO:0000313" key="1">
    <source>
        <dbReference type="EMBL" id="GES36229.1"/>
    </source>
</evidence>
<reference evidence="1 2" key="1">
    <citation type="journal article" date="2018" name="Biodegradation">
        <title>1,4-Dioxane degradation characteristics of Rhodococcus aetherivorans JCM 14343.</title>
        <authorList>
            <person name="Inoue D."/>
            <person name="Tsunoda T."/>
            <person name="Yamamoto N."/>
            <person name="Ike M."/>
            <person name="Sei K."/>
        </authorList>
    </citation>
    <scope>NUCLEOTIDE SEQUENCE [LARGE SCALE GENOMIC DNA]</scope>
    <source>
        <strain evidence="1 2">JCM 14343</strain>
    </source>
</reference>
<evidence type="ECO:0000313" key="2">
    <source>
        <dbReference type="Proteomes" id="UP000325466"/>
    </source>
</evidence>
<dbReference type="EMBL" id="BLAH01000053">
    <property type="protein sequence ID" value="GES36229.1"/>
    <property type="molecule type" value="Genomic_DNA"/>
</dbReference>
<organism evidence="1 2">
    <name type="scientific">Rhodococcus aetherivorans</name>
    <dbReference type="NCBI Taxonomy" id="191292"/>
    <lineage>
        <taxon>Bacteria</taxon>
        <taxon>Bacillati</taxon>
        <taxon>Actinomycetota</taxon>
        <taxon>Actinomycetes</taxon>
        <taxon>Mycobacteriales</taxon>
        <taxon>Nocardiaceae</taxon>
        <taxon>Rhodococcus</taxon>
    </lineage>
</organism>
<name>A0ABQ0YI64_9NOCA</name>
<dbReference type="Proteomes" id="UP000325466">
    <property type="component" value="Unassembled WGS sequence"/>
</dbReference>
<sequence length="69" mass="7489">MTGCHLVERPAQSIGDRIGDLVVGRRTEPRREPVGAAGIDRLGRLIHRLPLLHGSVRAPSGCARPDTDR</sequence>
<proteinExistence type="predicted"/>
<keyword evidence="2" id="KW-1185">Reference proteome</keyword>
<protein>
    <submittedName>
        <fullName evidence="1">Uncharacterized protein</fullName>
    </submittedName>
</protein>
<gene>
    <name evidence="1" type="ORF">RAJCM14343_1480</name>
</gene>